<evidence type="ECO:0000313" key="2">
    <source>
        <dbReference type="Proteomes" id="UP000604765"/>
    </source>
</evidence>
<gene>
    <name evidence="1" type="ORF">YK48G_17950</name>
</gene>
<dbReference type="EMBL" id="BNJR01000016">
    <property type="protein sequence ID" value="GHP14370.1"/>
    <property type="molecule type" value="Genomic_DNA"/>
</dbReference>
<accession>A0ABQ3W0L6</accession>
<reference evidence="1 2" key="1">
    <citation type="journal article" date="2021" name="Int. J. Syst. Evol. Microbiol.">
        <title>Lentilactobacillus fungorum sp. nov., isolated from spent mushroom substrates.</title>
        <authorList>
            <person name="Tohno M."/>
            <person name="Tanizawa Y."/>
            <person name="Kojima Y."/>
            <person name="Sakamoto M."/>
            <person name="Ohkuma M."/>
            <person name="Kobayashi H."/>
        </authorList>
    </citation>
    <scope>NUCLEOTIDE SEQUENCE [LARGE SCALE GENOMIC DNA]</scope>
    <source>
        <strain evidence="1 2">YK48G</strain>
    </source>
</reference>
<proteinExistence type="predicted"/>
<comment type="caution">
    <text evidence="1">The sequence shown here is derived from an EMBL/GenBank/DDBJ whole genome shotgun (WGS) entry which is preliminary data.</text>
</comment>
<evidence type="ECO:0008006" key="3">
    <source>
        <dbReference type="Google" id="ProtNLM"/>
    </source>
</evidence>
<organism evidence="1 2">
    <name type="scientific">Lentilactobacillus fungorum</name>
    <dbReference type="NCBI Taxonomy" id="2201250"/>
    <lineage>
        <taxon>Bacteria</taxon>
        <taxon>Bacillati</taxon>
        <taxon>Bacillota</taxon>
        <taxon>Bacilli</taxon>
        <taxon>Lactobacillales</taxon>
        <taxon>Lactobacillaceae</taxon>
        <taxon>Lentilactobacillus</taxon>
    </lineage>
</organism>
<keyword evidence="2" id="KW-1185">Reference proteome</keyword>
<evidence type="ECO:0000313" key="1">
    <source>
        <dbReference type="EMBL" id="GHP14370.1"/>
    </source>
</evidence>
<protein>
    <recommendedName>
        <fullName evidence="3">DUF1659 domain-containing protein</fullName>
    </recommendedName>
</protein>
<dbReference type="Proteomes" id="UP000604765">
    <property type="component" value="Unassembled WGS sequence"/>
</dbReference>
<name>A0ABQ3W0L6_9LACO</name>
<dbReference type="RefSeq" id="WP_203630383.1">
    <property type="nucleotide sequence ID" value="NZ_BNJR01000016.1"/>
</dbReference>
<sequence>MLNEQKLAIIVKTFAHYRVDIQTNKMTLTKINGQPVNFDATKYMQDQLINLICKVLANQLVAEVWQNEQAALGD</sequence>